<dbReference type="Gene3D" id="3.90.180.10">
    <property type="entry name" value="Medium-chain alcohol dehydrogenases, catalytic domain"/>
    <property type="match status" value="1"/>
</dbReference>
<protein>
    <recommendedName>
        <fullName evidence="2">Enoyl reductase (ER) domain-containing protein</fullName>
    </recommendedName>
</protein>
<evidence type="ECO:0000256" key="1">
    <source>
        <dbReference type="ARBA" id="ARBA00023002"/>
    </source>
</evidence>
<evidence type="ECO:0000259" key="2">
    <source>
        <dbReference type="SMART" id="SM00829"/>
    </source>
</evidence>
<dbReference type="GO" id="GO:0016491">
    <property type="term" value="F:oxidoreductase activity"/>
    <property type="evidence" value="ECO:0007669"/>
    <property type="project" value="UniProtKB-KW"/>
</dbReference>
<dbReference type="PANTHER" id="PTHR11695">
    <property type="entry name" value="ALCOHOL DEHYDROGENASE RELATED"/>
    <property type="match status" value="1"/>
</dbReference>
<dbReference type="SUPFAM" id="SSF51735">
    <property type="entry name" value="NAD(P)-binding Rossmann-fold domains"/>
    <property type="match status" value="1"/>
</dbReference>
<gene>
    <name evidence="3" type="ORF">LRAMOSA01519</name>
</gene>
<dbReference type="PROSITE" id="PS01162">
    <property type="entry name" value="QOR_ZETA_CRYSTAL"/>
    <property type="match status" value="1"/>
</dbReference>
<proteinExistence type="predicted"/>
<dbReference type="CDD" id="cd08267">
    <property type="entry name" value="MDR1"/>
    <property type="match status" value="1"/>
</dbReference>
<keyword evidence="1" id="KW-0560">Oxidoreductase</keyword>
<dbReference type="InterPro" id="IPR013154">
    <property type="entry name" value="ADH-like_N"/>
</dbReference>
<dbReference type="Pfam" id="PF08240">
    <property type="entry name" value="ADH_N"/>
    <property type="match status" value="1"/>
</dbReference>
<dbReference type="InterPro" id="IPR002364">
    <property type="entry name" value="Quin_OxRdtase/zeta-crystal_CS"/>
</dbReference>
<sequence>MTDSYKVPSTMHALQMTRYGPAEESLKYVEIKTPAIENPNDILVKVKAVGINPVEAKYRAGNIPDILFKNPPNIIGSDYAGIVVAKGSAVKDFEIGDEVYGGLGIPIGQEYGAYAEYIRTTLGKGAIVKKPSNMSFEEAAAVGIAGITSFQGIVVLGRMGINNSSGKKILVIGASGGVGSYAVQVGKATGAQVVAICSNKNSELVSSLGADRIVAYNVKEDMDQLKKEVNTFDMIFDCVGGDDYYNQLVGLLKKGCVYATAVGPQQHAGAEKVGLFGGIKMALTVIGRYFAGCRPYRVVVHLPWDRFASELHPLLANGSVKSILREDQTFDLKDGAKAHLKLESHRTVGKIVLRV</sequence>
<dbReference type="SUPFAM" id="SSF50129">
    <property type="entry name" value="GroES-like"/>
    <property type="match status" value="1"/>
</dbReference>
<dbReference type="OrthoDB" id="201656at2759"/>
<organism evidence="3">
    <name type="scientific">Lichtheimia ramosa</name>
    <dbReference type="NCBI Taxonomy" id="688394"/>
    <lineage>
        <taxon>Eukaryota</taxon>
        <taxon>Fungi</taxon>
        <taxon>Fungi incertae sedis</taxon>
        <taxon>Mucoromycota</taxon>
        <taxon>Mucoromycotina</taxon>
        <taxon>Mucoromycetes</taxon>
        <taxon>Mucorales</taxon>
        <taxon>Lichtheimiaceae</taxon>
        <taxon>Lichtheimia</taxon>
    </lineage>
</organism>
<dbReference type="EMBL" id="LK023324">
    <property type="protein sequence ID" value="CDS07570.1"/>
    <property type="molecule type" value="Genomic_DNA"/>
</dbReference>
<dbReference type="InterPro" id="IPR011032">
    <property type="entry name" value="GroES-like_sf"/>
</dbReference>
<dbReference type="Pfam" id="PF13602">
    <property type="entry name" value="ADH_zinc_N_2"/>
    <property type="match status" value="1"/>
</dbReference>
<dbReference type="Gene3D" id="3.40.50.720">
    <property type="entry name" value="NAD(P)-binding Rossmann-like Domain"/>
    <property type="match status" value="1"/>
</dbReference>
<dbReference type="InterPro" id="IPR020843">
    <property type="entry name" value="ER"/>
</dbReference>
<dbReference type="GO" id="GO:0008270">
    <property type="term" value="F:zinc ion binding"/>
    <property type="evidence" value="ECO:0007669"/>
    <property type="project" value="InterPro"/>
</dbReference>
<dbReference type="SMART" id="SM00829">
    <property type="entry name" value="PKS_ER"/>
    <property type="match status" value="1"/>
</dbReference>
<reference evidence="3" key="1">
    <citation type="journal article" date="2014" name="Genome Announc.">
        <title>De novo whole-genome sequence and genome annotation of Lichtheimia ramosa.</title>
        <authorList>
            <person name="Linde J."/>
            <person name="Schwartze V."/>
            <person name="Binder U."/>
            <person name="Lass-Florl C."/>
            <person name="Voigt K."/>
            <person name="Horn F."/>
        </authorList>
    </citation>
    <scope>NUCLEOTIDE SEQUENCE</scope>
    <source>
        <strain evidence="3">JMRC FSU:6197</strain>
    </source>
</reference>
<dbReference type="InterPro" id="IPR036291">
    <property type="entry name" value="NAD(P)-bd_dom_sf"/>
</dbReference>
<evidence type="ECO:0000313" key="3">
    <source>
        <dbReference type="EMBL" id="CDS07570.1"/>
    </source>
</evidence>
<dbReference type="AlphaFoldDB" id="A0A077WJP3"/>
<name>A0A077WJP3_9FUNG</name>
<feature type="domain" description="Enoyl reductase (ER)" evidence="2">
    <location>
        <begin position="22"/>
        <end position="353"/>
    </location>
</feature>
<dbReference type="InterPro" id="IPR050700">
    <property type="entry name" value="YIM1/Zinc_Alcohol_DH_Fams"/>
</dbReference>
<dbReference type="PANTHER" id="PTHR11695:SF294">
    <property type="entry name" value="RETICULON-4-INTERACTING PROTEIN 1, MITOCHONDRIAL"/>
    <property type="match status" value="1"/>
</dbReference>
<accession>A0A077WJP3</accession>